<dbReference type="InterPro" id="IPR006311">
    <property type="entry name" value="TAT_signal"/>
</dbReference>
<dbReference type="CDD" id="cd16371">
    <property type="entry name" value="DMSOR_beta_like"/>
    <property type="match status" value="1"/>
</dbReference>
<reference evidence="7 8" key="1">
    <citation type="submission" date="2019-10" db="EMBL/GenBank/DDBJ databases">
        <title>Whole-genome sequence of the extremophile Heliorestis acidaminivorans DSM 24790.</title>
        <authorList>
            <person name="Kyndt J.A."/>
            <person name="Meyer T.E."/>
        </authorList>
    </citation>
    <scope>NUCLEOTIDE SEQUENCE [LARGE SCALE GENOMIC DNA]</scope>
    <source>
        <strain evidence="7 8">DSM 24790</strain>
    </source>
</reference>
<feature type="chain" id="PRO_5039445048" evidence="5">
    <location>
        <begin position="25"/>
        <end position="233"/>
    </location>
</feature>
<evidence type="ECO:0000256" key="3">
    <source>
        <dbReference type="ARBA" id="ARBA00023004"/>
    </source>
</evidence>
<evidence type="ECO:0000256" key="1">
    <source>
        <dbReference type="ARBA" id="ARBA00022485"/>
    </source>
</evidence>
<dbReference type="PROSITE" id="PS51318">
    <property type="entry name" value="TAT"/>
    <property type="match status" value="1"/>
</dbReference>
<proteinExistence type="predicted"/>
<comment type="caution">
    <text evidence="7">The sequence shown here is derived from an EMBL/GenBank/DDBJ whole genome shotgun (WGS) entry which is preliminary data.</text>
</comment>
<dbReference type="EMBL" id="WBXO01000001">
    <property type="protein sequence ID" value="KAB2954306.1"/>
    <property type="molecule type" value="Genomic_DNA"/>
</dbReference>
<evidence type="ECO:0000259" key="6">
    <source>
        <dbReference type="PROSITE" id="PS51379"/>
    </source>
</evidence>
<evidence type="ECO:0000256" key="2">
    <source>
        <dbReference type="ARBA" id="ARBA00022723"/>
    </source>
</evidence>
<keyword evidence="8" id="KW-1185">Reference proteome</keyword>
<dbReference type="Gene3D" id="3.30.70.20">
    <property type="match status" value="2"/>
</dbReference>
<dbReference type="PANTHER" id="PTHR43177">
    <property type="entry name" value="PROTEIN NRFC"/>
    <property type="match status" value="1"/>
</dbReference>
<dbReference type="GO" id="GO:0051539">
    <property type="term" value="F:4 iron, 4 sulfur cluster binding"/>
    <property type="evidence" value="ECO:0007669"/>
    <property type="project" value="UniProtKB-KW"/>
</dbReference>
<dbReference type="AlphaFoldDB" id="A0A6I0F055"/>
<keyword evidence="3" id="KW-0408">Iron</keyword>
<dbReference type="Proteomes" id="UP000468766">
    <property type="component" value="Unassembled WGS sequence"/>
</dbReference>
<dbReference type="SUPFAM" id="SSF54862">
    <property type="entry name" value="4Fe-4S ferredoxins"/>
    <property type="match status" value="1"/>
</dbReference>
<organism evidence="7 8">
    <name type="scientific">Heliorestis acidaminivorans</name>
    <dbReference type="NCBI Taxonomy" id="553427"/>
    <lineage>
        <taxon>Bacteria</taxon>
        <taxon>Bacillati</taxon>
        <taxon>Bacillota</taxon>
        <taxon>Clostridia</taxon>
        <taxon>Eubacteriales</taxon>
        <taxon>Heliobacteriaceae</taxon>
        <taxon>Heliorestis</taxon>
    </lineage>
</organism>
<dbReference type="InterPro" id="IPR017896">
    <property type="entry name" value="4Fe4S_Fe-S-bd"/>
</dbReference>
<feature type="domain" description="4Fe-4S ferredoxin-type" evidence="6">
    <location>
        <begin position="51"/>
        <end position="79"/>
    </location>
</feature>
<dbReference type="InterPro" id="IPR017900">
    <property type="entry name" value="4Fe4S_Fe_S_CS"/>
</dbReference>
<evidence type="ECO:0000313" key="7">
    <source>
        <dbReference type="EMBL" id="KAB2954306.1"/>
    </source>
</evidence>
<dbReference type="RefSeq" id="WP_151617752.1">
    <property type="nucleotide sequence ID" value="NZ_WBXO01000001.1"/>
</dbReference>
<sequence length="233" mass="25717">MEIPTSRRKALKACFLTGIGLALATVEGSLPQKIHPRHANASQNREEGLQLSFLFDQNRCTGCKLCARSCKQANNWEKGVEWRKVIQDPSTKGAKMPRDKTLLSISCNHCAKPACASVCPVKAYSKRKEDGIVVQDQGKCVGCKYCLYACPYQALSYGEETKTVSKCHFCYERQDQGEIPICVDKCPTGALQMGELDFLKRRVGTIQQVGNLPNPSIVGKPSIIIVPKRALPK</sequence>
<dbReference type="OrthoDB" id="9810688at2"/>
<feature type="signal peptide" evidence="5">
    <location>
        <begin position="1"/>
        <end position="24"/>
    </location>
</feature>
<dbReference type="PANTHER" id="PTHR43177:SF3">
    <property type="entry name" value="PROTEIN NRFC HOMOLOG"/>
    <property type="match status" value="1"/>
</dbReference>
<accession>A0A6I0F055</accession>
<keyword evidence="4" id="KW-0411">Iron-sulfur</keyword>
<evidence type="ECO:0000256" key="5">
    <source>
        <dbReference type="SAM" id="SignalP"/>
    </source>
</evidence>
<dbReference type="Pfam" id="PF13247">
    <property type="entry name" value="Fer4_11"/>
    <property type="match status" value="1"/>
</dbReference>
<evidence type="ECO:0000256" key="4">
    <source>
        <dbReference type="ARBA" id="ARBA00023014"/>
    </source>
</evidence>
<feature type="domain" description="4Fe-4S ferredoxin-type" evidence="6">
    <location>
        <begin position="131"/>
        <end position="160"/>
    </location>
</feature>
<evidence type="ECO:0000313" key="8">
    <source>
        <dbReference type="Proteomes" id="UP000468766"/>
    </source>
</evidence>
<dbReference type="PROSITE" id="PS00198">
    <property type="entry name" value="4FE4S_FER_1"/>
    <property type="match status" value="1"/>
</dbReference>
<dbReference type="InterPro" id="IPR050954">
    <property type="entry name" value="ET_IronSulfur_Cluster-Binding"/>
</dbReference>
<keyword evidence="5" id="KW-0732">Signal</keyword>
<gene>
    <name evidence="7" type="ORF">F9B85_01015</name>
</gene>
<keyword evidence="1" id="KW-0004">4Fe-4S</keyword>
<dbReference type="GO" id="GO:0046872">
    <property type="term" value="F:metal ion binding"/>
    <property type="evidence" value="ECO:0007669"/>
    <property type="project" value="UniProtKB-KW"/>
</dbReference>
<protein>
    <submittedName>
        <fullName evidence="7">4Fe-4S dicluster domain-containing protein</fullName>
    </submittedName>
</protein>
<dbReference type="PROSITE" id="PS51379">
    <property type="entry name" value="4FE4S_FER_2"/>
    <property type="match status" value="2"/>
</dbReference>
<keyword evidence="2" id="KW-0479">Metal-binding</keyword>
<name>A0A6I0F055_9FIRM</name>